<gene>
    <name evidence="2" type="ORF">RAMLITH_07745</name>
</gene>
<keyword evidence="3" id="KW-1185">Reference proteome</keyword>
<reference evidence="2 3" key="1">
    <citation type="journal article" date="2020" name="Nature">
        <title>Bacterial chemolithoautotrophy via manganese oxidation.</title>
        <authorList>
            <person name="Yu H."/>
            <person name="Leadbetter J.R."/>
        </authorList>
    </citation>
    <scope>NUCLEOTIDE SEQUENCE [LARGE SCALE GENOMIC DNA]</scope>
    <source>
        <strain evidence="2 3">RBP-1</strain>
    </source>
</reference>
<dbReference type="InterPro" id="IPR036909">
    <property type="entry name" value="Cyt_c-like_dom_sf"/>
</dbReference>
<dbReference type="SUPFAM" id="SSF46626">
    <property type="entry name" value="Cytochrome c"/>
    <property type="match status" value="1"/>
</dbReference>
<sequence>MTRPAISRRVIAALIAGLGALSAAHAAEDIFDFIPQGGRTLLANVLAGRKAEDVRAMVGVRHTRDEWVAELKRRGPQFPAVQRLSDRELATLADYMSFNLPLPPAKVPANPSKAAWDKALPLDGRDMTLEYCQSCHIVTVVVTQDRTKQAWLGSMNKPSHVQIKLNAQQREALANYLVLNAAIPIDQVPEDLRAGGATY</sequence>
<dbReference type="RefSeq" id="WP_168106808.1">
    <property type="nucleotide sequence ID" value="NZ_VTOX01000002.1"/>
</dbReference>
<comment type="caution">
    <text evidence="2">The sequence shown here is derived from an EMBL/GenBank/DDBJ whole genome shotgun (WGS) entry which is preliminary data.</text>
</comment>
<keyword evidence="1" id="KW-0732">Signal</keyword>
<dbReference type="AlphaFoldDB" id="A0A7X6DEP0"/>
<feature type="signal peptide" evidence="1">
    <location>
        <begin position="1"/>
        <end position="26"/>
    </location>
</feature>
<name>A0A7X6DEP0_9BURK</name>
<protein>
    <recommendedName>
        <fullName evidence="4">Cytochrome c domain-containing protein</fullName>
    </recommendedName>
</protein>
<dbReference type="GO" id="GO:0009055">
    <property type="term" value="F:electron transfer activity"/>
    <property type="evidence" value="ECO:0007669"/>
    <property type="project" value="InterPro"/>
</dbReference>
<proteinExistence type="predicted"/>
<dbReference type="Proteomes" id="UP000521868">
    <property type="component" value="Unassembled WGS sequence"/>
</dbReference>
<feature type="chain" id="PRO_5030702603" description="Cytochrome c domain-containing protein" evidence="1">
    <location>
        <begin position="27"/>
        <end position="199"/>
    </location>
</feature>
<evidence type="ECO:0000313" key="3">
    <source>
        <dbReference type="Proteomes" id="UP000521868"/>
    </source>
</evidence>
<evidence type="ECO:0000256" key="1">
    <source>
        <dbReference type="SAM" id="SignalP"/>
    </source>
</evidence>
<evidence type="ECO:0008006" key="4">
    <source>
        <dbReference type="Google" id="ProtNLM"/>
    </source>
</evidence>
<dbReference type="EMBL" id="VTOX01000002">
    <property type="protein sequence ID" value="NKE65713.1"/>
    <property type="molecule type" value="Genomic_DNA"/>
</dbReference>
<evidence type="ECO:0000313" key="2">
    <source>
        <dbReference type="EMBL" id="NKE65713.1"/>
    </source>
</evidence>
<organism evidence="2 3">
    <name type="scientific">Ramlibacter lithotrophicus</name>
    <dbReference type="NCBI Taxonomy" id="2606681"/>
    <lineage>
        <taxon>Bacteria</taxon>
        <taxon>Pseudomonadati</taxon>
        <taxon>Pseudomonadota</taxon>
        <taxon>Betaproteobacteria</taxon>
        <taxon>Burkholderiales</taxon>
        <taxon>Comamonadaceae</taxon>
        <taxon>Ramlibacter</taxon>
    </lineage>
</organism>
<accession>A0A7X6DEP0</accession>
<dbReference type="GO" id="GO:0020037">
    <property type="term" value="F:heme binding"/>
    <property type="evidence" value="ECO:0007669"/>
    <property type="project" value="InterPro"/>
</dbReference>